<reference evidence="2 3" key="1">
    <citation type="journal article" date="2014" name="Agronomy (Basel)">
        <title>A Draft Genome Sequence for Ensete ventricosum, the Drought-Tolerant Tree Against Hunger.</title>
        <authorList>
            <person name="Harrison J."/>
            <person name="Moore K.A."/>
            <person name="Paszkiewicz K."/>
            <person name="Jones T."/>
            <person name="Grant M."/>
            <person name="Ambacheew D."/>
            <person name="Muzemil S."/>
            <person name="Studholme D.J."/>
        </authorList>
    </citation>
    <scope>NUCLEOTIDE SEQUENCE [LARGE SCALE GENOMIC DNA]</scope>
</reference>
<dbReference type="EMBL" id="AMZH03003956">
    <property type="protein sequence ID" value="RRT70611.1"/>
    <property type="molecule type" value="Genomic_DNA"/>
</dbReference>
<feature type="compositionally biased region" description="Polar residues" evidence="1">
    <location>
        <begin position="1"/>
        <end position="10"/>
    </location>
</feature>
<dbReference type="Proteomes" id="UP000287651">
    <property type="component" value="Unassembled WGS sequence"/>
</dbReference>
<evidence type="ECO:0000256" key="1">
    <source>
        <dbReference type="SAM" id="MobiDB-lite"/>
    </source>
</evidence>
<gene>
    <name evidence="2" type="ORF">B296_00010585</name>
</gene>
<evidence type="ECO:0000313" key="3">
    <source>
        <dbReference type="Proteomes" id="UP000287651"/>
    </source>
</evidence>
<proteinExistence type="predicted"/>
<sequence length="107" mass="11908">MLHLATTTIPKKSMRETPVPDPRESSKPDTRLEPTKPILEIPLEEDCPEKTIQYFKISQVPRLENSRADALAKSASADTIDRLPAILSFCRLTIATVETVTTDTCPD</sequence>
<dbReference type="AlphaFoldDB" id="A0A427A331"/>
<feature type="compositionally biased region" description="Basic and acidic residues" evidence="1">
    <location>
        <begin position="21"/>
        <end position="34"/>
    </location>
</feature>
<comment type="caution">
    <text evidence="2">The sequence shown here is derived from an EMBL/GenBank/DDBJ whole genome shotgun (WGS) entry which is preliminary data.</text>
</comment>
<evidence type="ECO:0000313" key="2">
    <source>
        <dbReference type="EMBL" id="RRT70611.1"/>
    </source>
</evidence>
<accession>A0A427A331</accession>
<organism evidence="2 3">
    <name type="scientific">Ensete ventricosum</name>
    <name type="common">Abyssinian banana</name>
    <name type="synonym">Musa ensete</name>
    <dbReference type="NCBI Taxonomy" id="4639"/>
    <lineage>
        <taxon>Eukaryota</taxon>
        <taxon>Viridiplantae</taxon>
        <taxon>Streptophyta</taxon>
        <taxon>Embryophyta</taxon>
        <taxon>Tracheophyta</taxon>
        <taxon>Spermatophyta</taxon>
        <taxon>Magnoliopsida</taxon>
        <taxon>Liliopsida</taxon>
        <taxon>Zingiberales</taxon>
        <taxon>Musaceae</taxon>
        <taxon>Ensete</taxon>
    </lineage>
</organism>
<protein>
    <submittedName>
        <fullName evidence="2">Uncharacterized protein</fullName>
    </submittedName>
</protein>
<feature type="region of interest" description="Disordered" evidence="1">
    <location>
        <begin position="1"/>
        <end position="36"/>
    </location>
</feature>
<name>A0A427A331_ENSVE</name>